<protein>
    <submittedName>
        <fullName evidence="2">Uncharacterized protein</fullName>
    </submittedName>
</protein>
<evidence type="ECO:0000313" key="3">
    <source>
        <dbReference type="Proteomes" id="UP000031036"/>
    </source>
</evidence>
<organism evidence="2 3">
    <name type="scientific">Toxocara canis</name>
    <name type="common">Canine roundworm</name>
    <dbReference type="NCBI Taxonomy" id="6265"/>
    <lineage>
        <taxon>Eukaryota</taxon>
        <taxon>Metazoa</taxon>
        <taxon>Ecdysozoa</taxon>
        <taxon>Nematoda</taxon>
        <taxon>Chromadorea</taxon>
        <taxon>Rhabditida</taxon>
        <taxon>Spirurina</taxon>
        <taxon>Ascaridomorpha</taxon>
        <taxon>Ascaridoidea</taxon>
        <taxon>Toxocaridae</taxon>
        <taxon>Toxocara</taxon>
    </lineage>
</organism>
<reference evidence="2 3" key="1">
    <citation type="submission" date="2014-11" db="EMBL/GenBank/DDBJ databases">
        <title>Genetic blueprint of the zoonotic pathogen Toxocara canis.</title>
        <authorList>
            <person name="Zhu X.-Q."/>
            <person name="Korhonen P.K."/>
            <person name="Cai H."/>
            <person name="Young N.D."/>
            <person name="Nejsum P."/>
            <person name="von Samson-Himmelstjerna G."/>
            <person name="Boag P.R."/>
            <person name="Tan P."/>
            <person name="Li Q."/>
            <person name="Min J."/>
            <person name="Yang Y."/>
            <person name="Wang X."/>
            <person name="Fang X."/>
            <person name="Hall R.S."/>
            <person name="Hofmann A."/>
            <person name="Sternberg P.W."/>
            <person name="Jex A.R."/>
            <person name="Gasser R.B."/>
        </authorList>
    </citation>
    <scope>NUCLEOTIDE SEQUENCE [LARGE SCALE GENOMIC DNA]</scope>
    <source>
        <strain evidence="2">PN_DK_2014</strain>
    </source>
</reference>
<evidence type="ECO:0000313" key="2">
    <source>
        <dbReference type="EMBL" id="KHN77002.1"/>
    </source>
</evidence>
<comment type="caution">
    <text evidence="2">The sequence shown here is derived from an EMBL/GenBank/DDBJ whole genome shotgun (WGS) entry which is preliminary data.</text>
</comment>
<keyword evidence="3" id="KW-1185">Reference proteome</keyword>
<dbReference type="EMBL" id="JPKZ01002388">
    <property type="protein sequence ID" value="KHN77002.1"/>
    <property type="molecule type" value="Genomic_DNA"/>
</dbReference>
<proteinExistence type="predicted"/>
<dbReference type="Proteomes" id="UP000031036">
    <property type="component" value="Unassembled WGS sequence"/>
</dbReference>
<dbReference type="STRING" id="6265.A0A0B2V6B6"/>
<evidence type="ECO:0000256" key="1">
    <source>
        <dbReference type="SAM" id="MobiDB-lite"/>
    </source>
</evidence>
<feature type="region of interest" description="Disordered" evidence="1">
    <location>
        <begin position="219"/>
        <end position="288"/>
    </location>
</feature>
<accession>A0A0B2V6B6</accession>
<gene>
    <name evidence="2" type="ORF">Tcan_03532</name>
</gene>
<name>A0A0B2V6B6_TOXCA</name>
<sequence length="325" mass="36042">MDSVKSTVAATQLDQGTRYLDAVLQAEEKEIRERSVVLVGVNEVTNAPPRERNNVECGTLLDIFDKINSDSVPHQIFRMGSQQEGRKSDKTVDVILSSASLSSPVVVYALENFTLATFTQKANAFGSTPTDSHLIGQIRNSKHSKAQSIGDAIQIRRDALVHTAAETAGKPLAVFELSSWEELEKLAPQVQQILTKSYTSIISSSAAFSTEPIEKRQKRVSVSSDVNFDEEDEPASEPKRPKGKSKSSKLFTIEKRQKRVSVSSDVNFDEEDEPASEPKRPKGKSKSSKLFTVSSGCFTYCFINFAVALQWKIINNVKFEIFQRT</sequence>
<dbReference type="AlphaFoldDB" id="A0A0B2V6B6"/>